<gene>
    <name evidence="1" type="ORF">ABWT76_003197</name>
</gene>
<protein>
    <submittedName>
        <fullName evidence="1">Uncharacterized protein</fullName>
    </submittedName>
</protein>
<accession>A0AAU8J714</accession>
<proteinExistence type="predicted"/>
<dbReference type="RefSeq" id="WP_054464461.1">
    <property type="nucleotide sequence ID" value="NZ_CP159837.1"/>
</dbReference>
<reference evidence="1" key="1">
    <citation type="submission" date="2024-07" db="EMBL/GenBank/DDBJ databases">
        <authorList>
            <person name="Kim Y.J."/>
            <person name="Jeong J.Y."/>
        </authorList>
    </citation>
    <scope>NUCLEOTIDE SEQUENCE</scope>
    <source>
        <strain evidence="1">GIHE-MW2</strain>
    </source>
</reference>
<evidence type="ECO:0000313" key="1">
    <source>
        <dbReference type="EMBL" id="XCM34590.1"/>
    </source>
</evidence>
<sequence length="61" mass="7006">MTNPRRRNFPSLSQKSGFLTRFISRDCRKNYIYALFKSPANSLQLPQGIEGDLQLIDIMSA</sequence>
<dbReference type="AlphaFoldDB" id="A0AAU8J714"/>
<name>A0AAU8J714_9CYAN</name>
<organism evidence="1">
    <name type="scientific">Planktothricoides raciborskii GIHE-MW2</name>
    <dbReference type="NCBI Taxonomy" id="2792601"/>
    <lineage>
        <taxon>Bacteria</taxon>
        <taxon>Bacillati</taxon>
        <taxon>Cyanobacteriota</taxon>
        <taxon>Cyanophyceae</taxon>
        <taxon>Oscillatoriophycideae</taxon>
        <taxon>Oscillatoriales</taxon>
        <taxon>Oscillatoriaceae</taxon>
        <taxon>Planktothricoides</taxon>
    </lineage>
</organism>
<dbReference type="EMBL" id="CP159837">
    <property type="protein sequence ID" value="XCM34590.1"/>
    <property type="molecule type" value="Genomic_DNA"/>
</dbReference>